<evidence type="ECO:0000313" key="6">
    <source>
        <dbReference type="Proteomes" id="UP000824120"/>
    </source>
</evidence>
<keyword evidence="4" id="KW-0812">Transmembrane</keyword>
<dbReference type="InterPro" id="IPR045147">
    <property type="entry name" value="ARI3A/B/C"/>
</dbReference>
<reference evidence="5 6" key="1">
    <citation type="submission" date="2020-09" db="EMBL/GenBank/DDBJ databases">
        <title>De no assembly of potato wild relative species, Solanum commersonii.</title>
        <authorList>
            <person name="Cho K."/>
        </authorList>
    </citation>
    <scope>NUCLEOTIDE SEQUENCE [LARGE SCALE GENOMIC DNA]</scope>
    <source>
        <strain evidence="5">LZ3.2</strain>
        <tissue evidence="5">Leaf</tissue>
    </source>
</reference>
<sequence>MESDWKRYLDSAVKAKFPFGARIDEKYLVHQQFLSPKRKRVLGTSIVLLYLSIFGSFIYDIKINCFPSARLDVQVVDVGPPANWVKINVREKNDSFLVYALVPGLLRDEVQSDPAGRLVITGQPNQLSNLWGVTGFKKVITLPSRIDQLRTNIVVSLHGCLHVHVPFVQQNF</sequence>
<dbReference type="OrthoDB" id="338531at2759"/>
<dbReference type="PANTHER" id="PTHR15348:SF22">
    <property type="entry name" value="ARID DOMAIN-CONTAINING PROTEIN"/>
    <property type="match status" value="1"/>
</dbReference>
<proteinExistence type="predicted"/>
<evidence type="ECO:0008006" key="7">
    <source>
        <dbReference type="Google" id="ProtNLM"/>
    </source>
</evidence>
<dbReference type="Gene3D" id="2.60.40.790">
    <property type="match status" value="1"/>
</dbReference>
<dbReference type="GO" id="GO:0005634">
    <property type="term" value="C:nucleus"/>
    <property type="evidence" value="ECO:0007669"/>
    <property type="project" value="TreeGrafter"/>
</dbReference>
<comment type="caution">
    <text evidence="5">The sequence shown here is derived from an EMBL/GenBank/DDBJ whole genome shotgun (WGS) entry which is preliminary data.</text>
</comment>
<keyword evidence="3" id="KW-0539">Nucleus</keyword>
<evidence type="ECO:0000313" key="5">
    <source>
        <dbReference type="EMBL" id="KAG5571864.1"/>
    </source>
</evidence>
<keyword evidence="4" id="KW-1133">Transmembrane helix</keyword>
<organism evidence="5 6">
    <name type="scientific">Solanum commersonii</name>
    <name type="common">Commerson's wild potato</name>
    <name type="synonym">Commerson's nightshade</name>
    <dbReference type="NCBI Taxonomy" id="4109"/>
    <lineage>
        <taxon>Eukaryota</taxon>
        <taxon>Viridiplantae</taxon>
        <taxon>Streptophyta</taxon>
        <taxon>Embryophyta</taxon>
        <taxon>Tracheophyta</taxon>
        <taxon>Spermatophyta</taxon>
        <taxon>Magnoliopsida</taxon>
        <taxon>eudicotyledons</taxon>
        <taxon>Gunneridae</taxon>
        <taxon>Pentapetalae</taxon>
        <taxon>asterids</taxon>
        <taxon>lamiids</taxon>
        <taxon>Solanales</taxon>
        <taxon>Solanaceae</taxon>
        <taxon>Solanoideae</taxon>
        <taxon>Solaneae</taxon>
        <taxon>Solanum</taxon>
    </lineage>
</organism>
<dbReference type="GO" id="GO:0006357">
    <property type="term" value="P:regulation of transcription by RNA polymerase II"/>
    <property type="evidence" value="ECO:0007669"/>
    <property type="project" value="InterPro"/>
</dbReference>
<dbReference type="PANTHER" id="PTHR15348">
    <property type="entry name" value="AT-RICH INTERACTIVE DOMAIN-CONTAINING PROTEIN ARID DOMAIN- CONTAINING PROTEIN DEAD RINGER PROTEIN B-CELL REGULATOR OF IGH TRANSCRIPTION BRIGHT"/>
    <property type="match status" value="1"/>
</dbReference>
<name>A0A9J5W9S2_SOLCO</name>
<keyword evidence="1" id="KW-0805">Transcription regulation</keyword>
<keyword evidence="6" id="KW-1185">Reference proteome</keyword>
<dbReference type="AlphaFoldDB" id="A0A9J5W9S2"/>
<dbReference type="GO" id="GO:0003677">
    <property type="term" value="F:DNA binding"/>
    <property type="evidence" value="ECO:0007669"/>
    <property type="project" value="TreeGrafter"/>
</dbReference>
<keyword evidence="2" id="KW-0804">Transcription</keyword>
<evidence type="ECO:0000256" key="1">
    <source>
        <dbReference type="ARBA" id="ARBA00023015"/>
    </source>
</evidence>
<keyword evidence="4" id="KW-0472">Membrane</keyword>
<protein>
    <recommendedName>
        <fullName evidence="7">SHSP domain-containing protein</fullName>
    </recommendedName>
</protein>
<dbReference type="InterPro" id="IPR008978">
    <property type="entry name" value="HSP20-like_chaperone"/>
</dbReference>
<dbReference type="EMBL" id="JACXVP010000012">
    <property type="protein sequence ID" value="KAG5571864.1"/>
    <property type="molecule type" value="Genomic_DNA"/>
</dbReference>
<gene>
    <name evidence="5" type="ORF">H5410_061630</name>
</gene>
<dbReference type="SUPFAM" id="SSF49764">
    <property type="entry name" value="HSP20-like chaperones"/>
    <property type="match status" value="1"/>
</dbReference>
<evidence type="ECO:0000256" key="2">
    <source>
        <dbReference type="ARBA" id="ARBA00023163"/>
    </source>
</evidence>
<evidence type="ECO:0000256" key="3">
    <source>
        <dbReference type="ARBA" id="ARBA00023242"/>
    </source>
</evidence>
<accession>A0A9J5W9S2</accession>
<feature type="transmembrane region" description="Helical" evidence="4">
    <location>
        <begin position="41"/>
        <end position="59"/>
    </location>
</feature>
<dbReference type="Proteomes" id="UP000824120">
    <property type="component" value="Chromosome 12"/>
</dbReference>
<evidence type="ECO:0000256" key="4">
    <source>
        <dbReference type="SAM" id="Phobius"/>
    </source>
</evidence>